<sequence length="527" mass="59826">MVENKSITLKSLIAPTKYNIIDEIEKHKSSKIALKFISQNGDRKEISYEEFIARGNKLANALKKLGLKKGDRVFIMVPRMIETYIIYFACWKAGLVIIPGSELLRAQDILFRLNNGKVKAIISYFSFCEEIDKITNEATNLQYKITFSESVPGWKQMEELAENESEIFKKVETSRDDYALITYTSGTTGQPKGVVHVHGWAYAHLRIAATQWLDIHEGDIVWATAGPGWQKWVWSPFLSVLGMGATGLVYLGRFNPETYLKILDQEKVNVLCCTPTEYRLMAKVHDLSKYHLSHLQSAVSAGEALNREVIDIFQNQFNIMVRDGYGQTESTLVIGTVKGMEIRPGSMGKPIMPEFVEIVDEDGKPVKVGEKGNIALRKDFPALFVKYYEDLERTEKAFKGNYFVTGDLAYKDEDNYYWFVGRSDDMIISSGYTIGPFEVEDALMKHQFVKECAVVAHPDPIRGNVVKAFVVLKDGIEAGKHLVRELQDHVKQLTAPYKYPRLVEFVQSLPKTDSGKIRRVELRSQNS</sequence>
<dbReference type="GO" id="GO:0004321">
    <property type="term" value="F:fatty-acyl-CoA synthase activity"/>
    <property type="evidence" value="ECO:0007669"/>
    <property type="project" value="TreeGrafter"/>
</dbReference>
<evidence type="ECO:0000256" key="2">
    <source>
        <dbReference type="ARBA" id="ARBA00022598"/>
    </source>
</evidence>
<evidence type="ECO:0000313" key="7">
    <source>
        <dbReference type="EMBL" id="CEE01510.1"/>
    </source>
</evidence>
<dbReference type="SUPFAM" id="SSF56801">
    <property type="entry name" value="Acetyl-CoA synthetase-like"/>
    <property type="match status" value="1"/>
</dbReference>
<dbReference type="GO" id="GO:0006633">
    <property type="term" value="P:fatty acid biosynthetic process"/>
    <property type="evidence" value="ECO:0007669"/>
    <property type="project" value="TreeGrafter"/>
</dbReference>
<dbReference type="NCBIfam" id="NF047394">
    <property type="entry name" value="AcylCoAsynMbcS"/>
    <property type="match status" value="1"/>
</dbReference>
<dbReference type="Gene3D" id="3.30.300.30">
    <property type="match status" value="1"/>
</dbReference>
<dbReference type="Proteomes" id="UP000040576">
    <property type="component" value="Unassembled WGS sequence"/>
</dbReference>
<keyword evidence="3" id="KW-0547">Nucleotide-binding</keyword>
<accession>A0A090J0Z4</accession>
<feature type="domain" description="AMP-binding enzyme C-terminal" evidence="6">
    <location>
        <begin position="438"/>
        <end position="516"/>
    </location>
</feature>
<organism evidence="7 8">
    <name type="scientific">Caldibacillus thermoamylovorans</name>
    <dbReference type="NCBI Taxonomy" id="35841"/>
    <lineage>
        <taxon>Bacteria</taxon>
        <taxon>Bacillati</taxon>
        <taxon>Bacillota</taxon>
        <taxon>Bacilli</taxon>
        <taxon>Bacillales</taxon>
        <taxon>Bacillaceae</taxon>
        <taxon>Caldibacillus</taxon>
    </lineage>
</organism>
<dbReference type="AlphaFoldDB" id="A0A090J0Z4"/>
<keyword evidence="4" id="KW-0067">ATP-binding</keyword>
<evidence type="ECO:0000256" key="1">
    <source>
        <dbReference type="ARBA" id="ARBA00006432"/>
    </source>
</evidence>
<evidence type="ECO:0000256" key="4">
    <source>
        <dbReference type="ARBA" id="ARBA00022840"/>
    </source>
</evidence>
<protein>
    <submittedName>
        <fullName evidence="7">Putative acyl-CoA ligase YtcI</fullName>
        <ecNumber evidence="7">6.2.1.-</ecNumber>
    </submittedName>
</protein>
<dbReference type="FunFam" id="3.30.300.30:FF:000005">
    <property type="entry name" value="Acyl-coenzyme A synthetase ACSM5, mitochondrial"/>
    <property type="match status" value="1"/>
</dbReference>
<dbReference type="InterPro" id="IPR000873">
    <property type="entry name" value="AMP-dep_synth/lig_dom"/>
</dbReference>
<feature type="domain" description="AMP-dependent synthetase/ligase" evidence="5">
    <location>
        <begin position="26"/>
        <end position="379"/>
    </location>
</feature>
<dbReference type="Gene3D" id="3.40.50.12780">
    <property type="entry name" value="N-terminal domain of ligase-like"/>
    <property type="match status" value="1"/>
</dbReference>
<dbReference type="CDD" id="cd05972">
    <property type="entry name" value="MACS_like"/>
    <property type="match status" value="1"/>
</dbReference>
<name>A0A090J0Z4_9BACI</name>
<dbReference type="PROSITE" id="PS00455">
    <property type="entry name" value="AMP_BINDING"/>
    <property type="match status" value="1"/>
</dbReference>
<reference evidence="7 8" key="1">
    <citation type="submission" date="2014-07" db="EMBL/GenBank/DDBJ databases">
        <authorList>
            <person name="Wibberg Daniel"/>
        </authorList>
    </citation>
    <scope>NUCLEOTIDE SEQUENCE [LARGE SCALE GENOMIC DNA]</scope>
</reference>
<dbReference type="GO" id="GO:0015645">
    <property type="term" value="F:fatty acid ligase activity"/>
    <property type="evidence" value="ECO:0007669"/>
    <property type="project" value="TreeGrafter"/>
</dbReference>
<dbReference type="PANTHER" id="PTHR43605">
    <property type="entry name" value="ACYL-COENZYME A SYNTHETASE"/>
    <property type="match status" value="1"/>
</dbReference>
<evidence type="ECO:0000259" key="6">
    <source>
        <dbReference type="Pfam" id="PF13193"/>
    </source>
</evidence>
<dbReference type="PANTHER" id="PTHR43605:SF10">
    <property type="entry name" value="ACYL-COA SYNTHETASE MEDIUM CHAIN FAMILY MEMBER 3"/>
    <property type="match status" value="1"/>
</dbReference>
<comment type="similarity">
    <text evidence="1">Belongs to the ATP-dependent AMP-binding enzyme family.</text>
</comment>
<evidence type="ECO:0000259" key="5">
    <source>
        <dbReference type="Pfam" id="PF00501"/>
    </source>
</evidence>
<gene>
    <name evidence="7" type="primary">ytcI3</name>
    <name evidence="7" type="ORF">BT1A1_1682</name>
</gene>
<dbReference type="GO" id="GO:0016405">
    <property type="term" value="F:CoA-ligase activity"/>
    <property type="evidence" value="ECO:0007669"/>
    <property type="project" value="UniProtKB-ARBA"/>
</dbReference>
<dbReference type="InterPro" id="IPR051087">
    <property type="entry name" value="Mitochondrial_ACSM"/>
</dbReference>
<dbReference type="Pfam" id="PF00501">
    <property type="entry name" value="AMP-binding"/>
    <property type="match status" value="1"/>
</dbReference>
<dbReference type="Pfam" id="PF13193">
    <property type="entry name" value="AMP-binding_C"/>
    <property type="match status" value="1"/>
</dbReference>
<dbReference type="EMBL" id="CCRF01000047">
    <property type="protein sequence ID" value="CEE01510.1"/>
    <property type="molecule type" value="Genomic_DNA"/>
</dbReference>
<proteinExistence type="inferred from homology"/>
<dbReference type="InterPro" id="IPR042099">
    <property type="entry name" value="ANL_N_sf"/>
</dbReference>
<keyword evidence="8" id="KW-1185">Reference proteome</keyword>
<evidence type="ECO:0000256" key="3">
    <source>
        <dbReference type="ARBA" id="ARBA00022741"/>
    </source>
</evidence>
<evidence type="ECO:0000313" key="8">
    <source>
        <dbReference type="Proteomes" id="UP000040576"/>
    </source>
</evidence>
<dbReference type="GO" id="GO:0006637">
    <property type="term" value="P:acyl-CoA metabolic process"/>
    <property type="evidence" value="ECO:0007669"/>
    <property type="project" value="TreeGrafter"/>
</dbReference>
<dbReference type="InterPro" id="IPR020845">
    <property type="entry name" value="AMP-binding_CS"/>
</dbReference>
<dbReference type="GO" id="GO:0005524">
    <property type="term" value="F:ATP binding"/>
    <property type="evidence" value="ECO:0007669"/>
    <property type="project" value="UniProtKB-KW"/>
</dbReference>
<dbReference type="EC" id="6.2.1.-" evidence="7"/>
<dbReference type="InterPro" id="IPR025110">
    <property type="entry name" value="AMP-bd_C"/>
</dbReference>
<dbReference type="InterPro" id="IPR045851">
    <property type="entry name" value="AMP-bd_C_sf"/>
</dbReference>
<keyword evidence="2 7" id="KW-0436">Ligase</keyword>